<evidence type="ECO:0000313" key="3">
    <source>
        <dbReference type="EMBL" id="GIL76944.1"/>
    </source>
</evidence>
<feature type="region of interest" description="Disordered" evidence="1">
    <location>
        <begin position="542"/>
        <end position="593"/>
    </location>
</feature>
<proteinExistence type="predicted"/>
<dbReference type="PANTHER" id="PTHR43603:SF1">
    <property type="entry name" value="ZINC-REGULATED GTPASE METALLOPROTEIN ACTIVATOR 1"/>
    <property type="match status" value="1"/>
</dbReference>
<dbReference type="InterPro" id="IPR011629">
    <property type="entry name" value="CobW-like_C"/>
</dbReference>
<dbReference type="OrthoDB" id="272672at2759"/>
<feature type="compositionally biased region" description="Low complexity" evidence="1">
    <location>
        <begin position="544"/>
        <end position="576"/>
    </location>
</feature>
<dbReference type="Pfam" id="PF07683">
    <property type="entry name" value="CobW_C"/>
    <property type="match status" value="1"/>
</dbReference>
<feature type="region of interest" description="Disordered" evidence="1">
    <location>
        <begin position="188"/>
        <end position="262"/>
    </location>
</feature>
<keyword evidence="4" id="KW-1185">Reference proteome</keyword>
<dbReference type="AlphaFoldDB" id="A0A8J4FIU5"/>
<dbReference type="InterPro" id="IPR036249">
    <property type="entry name" value="Thioredoxin-like_sf"/>
</dbReference>
<dbReference type="SMART" id="SM00833">
    <property type="entry name" value="CobW_C"/>
    <property type="match status" value="1"/>
</dbReference>
<evidence type="ECO:0000313" key="4">
    <source>
        <dbReference type="Proteomes" id="UP000747110"/>
    </source>
</evidence>
<protein>
    <recommendedName>
        <fullName evidence="2">CobW C-terminal domain-containing protein</fullName>
    </recommendedName>
</protein>
<gene>
    <name evidence="3" type="ORF">Vretifemale_6493</name>
</gene>
<dbReference type="PANTHER" id="PTHR43603">
    <property type="entry name" value="COBW DOMAIN-CONTAINING PROTEIN DDB_G0274527"/>
    <property type="match status" value="1"/>
</dbReference>
<dbReference type="EMBL" id="BNCP01000009">
    <property type="protein sequence ID" value="GIL76944.1"/>
    <property type="molecule type" value="Genomic_DNA"/>
</dbReference>
<evidence type="ECO:0000256" key="1">
    <source>
        <dbReference type="SAM" id="MobiDB-lite"/>
    </source>
</evidence>
<feature type="compositionally biased region" description="Acidic residues" evidence="1">
    <location>
        <begin position="197"/>
        <end position="255"/>
    </location>
</feature>
<reference evidence="3" key="1">
    <citation type="journal article" date="2021" name="Proc. Natl. Acad. Sci. U.S.A.">
        <title>Three genomes in the algal genus Volvox reveal the fate of a haploid sex-determining region after a transition to homothallism.</title>
        <authorList>
            <person name="Yamamoto K."/>
            <person name="Hamaji T."/>
            <person name="Kawai-Toyooka H."/>
            <person name="Matsuzaki R."/>
            <person name="Takahashi F."/>
            <person name="Nishimura Y."/>
            <person name="Kawachi M."/>
            <person name="Noguchi H."/>
            <person name="Minakuchi Y."/>
            <person name="Umen J.G."/>
            <person name="Toyoda A."/>
            <person name="Nozaki H."/>
        </authorList>
    </citation>
    <scope>NUCLEOTIDE SEQUENCE</scope>
    <source>
        <strain evidence="3">NIES-3786</strain>
    </source>
</reference>
<dbReference type="InterPro" id="IPR051927">
    <property type="entry name" value="Zn_Chap_cDPG_Synth"/>
</dbReference>
<dbReference type="SUPFAM" id="SSF90002">
    <property type="entry name" value="Hypothetical protein YjiA, C-terminal domain"/>
    <property type="match status" value="1"/>
</dbReference>
<dbReference type="SUPFAM" id="SSF52833">
    <property type="entry name" value="Thioredoxin-like"/>
    <property type="match status" value="1"/>
</dbReference>
<accession>A0A8J4FIU5</accession>
<name>A0A8J4FIU5_9CHLO</name>
<dbReference type="Proteomes" id="UP000747110">
    <property type="component" value="Unassembled WGS sequence"/>
</dbReference>
<comment type="caution">
    <text evidence="3">The sequence shown here is derived from an EMBL/GenBank/DDBJ whole genome shotgun (WGS) entry which is preliminary data.</text>
</comment>
<sequence length="834" mass="87068">SGRVNGTQPLHTQTTVNNHHAVSSAGAAAAWSAAETPAAAAAAKRAARTAAFGQVLRSKGFAWVSGRDEHVGEWSSAGNLMRFGTGGPWYDVLPREAWPSEPDKVAAIEKDFLPGVGDRRQELVFIGIDMLRDQLIAALEDCLATPAEEAELKKLAVAAAAAAEIDAMDGAAGKKSLRAPCVLDPFLPWPDIQDIMDAGDDDDGAEEEDDDAEQEEEEEEDEEEDEDVEDGVEEEAEGEEEGEKGEDGDENDDDGPVGRWEPGVVLEDISDGAAELQALLDETEQPAVVVLWHAPWAAASREAEAGLAALAVRHPQLVFVRLDVAASQANEALAVSGCRLMALPASRRSDARPTLKDGSKWPAFTLHRPPGLQHEAFFAGPTALAELRSELLRRQPDWEGVPRTVPARGAVKSAAAEADQVSSVSISSSRSSAVALVAAAAVSTTSLGGGDATLLRRRTTDSIPATPAKPTVSVPVVTVPAAAVAPPSSSSISSVQQRQPQLQPRVSELRRGAADLKAHLQEARDAGCPLVVTWLGAPPPNYPSTPTTSVPSAASGGSAAATTTLSTPPPAAARRAAVQHHSVPPPPSCNQQDGATLELLELSEQDQAALRVDVAAACKQYGAAVRMLFADPGASAANRALAEALRVAAAPTLQVYADMKMARSLKGAAAVSKLAAALLEVAAPLPLPSAGAAAAAAAAVAAMTSQSVEMSPSASSQGGPAGASEPPLLSQVQSSIYDPPSGKYGKPGARKQFGPRGRGVFWPRMPCLRCGCPWWLGEDWDAECVRCGWDCEADGYDDDSNPLPAFKAKYDAFTAALREGRTPVWRGKHVGPRG</sequence>
<feature type="domain" description="CobW C-terminal" evidence="2">
    <location>
        <begin position="26"/>
        <end position="143"/>
    </location>
</feature>
<organism evidence="3 4">
    <name type="scientific">Volvox reticuliferus</name>
    <dbReference type="NCBI Taxonomy" id="1737510"/>
    <lineage>
        <taxon>Eukaryota</taxon>
        <taxon>Viridiplantae</taxon>
        <taxon>Chlorophyta</taxon>
        <taxon>core chlorophytes</taxon>
        <taxon>Chlorophyceae</taxon>
        <taxon>CS clade</taxon>
        <taxon>Chlamydomonadales</taxon>
        <taxon>Volvocaceae</taxon>
        <taxon>Volvox</taxon>
    </lineage>
</organism>
<feature type="non-terminal residue" evidence="3">
    <location>
        <position position="1"/>
    </location>
</feature>
<evidence type="ECO:0000259" key="2">
    <source>
        <dbReference type="SMART" id="SM00833"/>
    </source>
</evidence>